<reference evidence="1 2" key="1">
    <citation type="submission" date="2018-02" db="EMBL/GenBank/DDBJ databases">
        <title>Comparative genomes isolates from brazilian mangrove.</title>
        <authorList>
            <person name="Araujo J.E."/>
            <person name="Taketani R.G."/>
            <person name="Silva M.C.P."/>
            <person name="Loureco M.V."/>
            <person name="Andreote F.D."/>
        </authorList>
    </citation>
    <scope>NUCLEOTIDE SEQUENCE [LARGE SCALE GENOMIC DNA]</scope>
    <source>
        <strain evidence="1 2">Nap-Phe MGV</strain>
    </source>
</reference>
<dbReference type="Proteomes" id="UP000237819">
    <property type="component" value="Unassembled WGS sequence"/>
</dbReference>
<evidence type="ECO:0000313" key="1">
    <source>
        <dbReference type="EMBL" id="PQO42334.1"/>
    </source>
</evidence>
<name>A0A2S8GE15_9BACT</name>
<sequence>MAAKSRKAGIFFGEYDGKRGVFALTPEAAIEALKKSFRFGDPAECEYALGNTWAQTEDEVGWRIREEVLDVYDIVVELSLTGGRGHVLWTCPFCKRSLSDDCYEGASFPMLFRCGCGGKEKYLIGNLA</sequence>
<proteinExistence type="predicted"/>
<comment type="caution">
    <text evidence="1">The sequence shown here is derived from an EMBL/GenBank/DDBJ whole genome shotgun (WGS) entry which is preliminary data.</text>
</comment>
<protein>
    <submittedName>
        <fullName evidence="1">Uncharacterized protein</fullName>
    </submittedName>
</protein>
<organism evidence="1 2">
    <name type="scientific">Blastopirellula marina</name>
    <dbReference type="NCBI Taxonomy" id="124"/>
    <lineage>
        <taxon>Bacteria</taxon>
        <taxon>Pseudomonadati</taxon>
        <taxon>Planctomycetota</taxon>
        <taxon>Planctomycetia</taxon>
        <taxon>Pirellulales</taxon>
        <taxon>Pirellulaceae</taxon>
        <taxon>Blastopirellula</taxon>
    </lineage>
</organism>
<dbReference type="RefSeq" id="WP_105338915.1">
    <property type="nucleotide sequence ID" value="NZ_PUHZ01000025.1"/>
</dbReference>
<accession>A0A2S8GE15</accession>
<dbReference type="EMBL" id="PUHZ01000025">
    <property type="protein sequence ID" value="PQO42334.1"/>
    <property type="molecule type" value="Genomic_DNA"/>
</dbReference>
<evidence type="ECO:0000313" key="2">
    <source>
        <dbReference type="Proteomes" id="UP000237819"/>
    </source>
</evidence>
<gene>
    <name evidence="1" type="ORF">C5Y93_28780</name>
</gene>
<dbReference type="AlphaFoldDB" id="A0A2S8GE15"/>